<feature type="transmembrane region" description="Helical" evidence="1">
    <location>
        <begin position="126"/>
        <end position="143"/>
    </location>
</feature>
<accession>A0A1M7Z190</accession>
<sequence>MQKQHKHKLQGISGWLILVAFDVVVAPCWFVVYILSFYSEFFTEGYWTLLTHADSEYYTEGFAVSIVVLLAIGCFRIAAGLYAIYLFFHKKSVFPTLYIAILISIVVLNLGEVWFVQHFLNTDAGLNWLYGSVGSVLIWGLYLTRSKRVQHTFTEPCGRSHMAFWICSLFIVLYSGFSGYFYGINNEQAAQVTALKHTLSEIAGEINRVAPDMLDDEIRFDSVQANDLTLEYRYSLIEYEKKYMDVNKFSSIMIPRIIREDCLNKNIVVLMEQGAVLSHTYFDLNGERLAGVEVDREKCLAARLSRTPM</sequence>
<keyword evidence="3" id="KW-1185">Reference proteome</keyword>
<feature type="transmembrane region" description="Helical" evidence="1">
    <location>
        <begin position="97"/>
        <end position="120"/>
    </location>
</feature>
<feature type="transmembrane region" description="Helical" evidence="1">
    <location>
        <begin position="58"/>
        <end position="85"/>
    </location>
</feature>
<organism evidence="2 3">
    <name type="scientific">Vibrio quintilis</name>
    <dbReference type="NCBI Taxonomy" id="1117707"/>
    <lineage>
        <taxon>Bacteria</taxon>
        <taxon>Pseudomonadati</taxon>
        <taxon>Pseudomonadota</taxon>
        <taxon>Gammaproteobacteria</taxon>
        <taxon>Vibrionales</taxon>
        <taxon>Vibrionaceae</taxon>
        <taxon>Vibrio</taxon>
    </lineage>
</organism>
<feature type="transmembrane region" description="Helical" evidence="1">
    <location>
        <begin position="12"/>
        <end position="38"/>
    </location>
</feature>
<dbReference type="Gene3D" id="3.30.300.250">
    <property type="match status" value="1"/>
</dbReference>
<evidence type="ECO:0000256" key="1">
    <source>
        <dbReference type="SAM" id="Phobius"/>
    </source>
</evidence>
<dbReference type="AlphaFoldDB" id="A0A1M7Z190"/>
<proteinExistence type="predicted"/>
<dbReference type="RefSeq" id="WP_073586075.1">
    <property type="nucleotide sequence ID" value="NZ_AP024898.1"/>
</dbReference>
<evidence type="ECO:0000313" key="2">
    <source>
        <dbReference type="EMBL" id="SHO58633.1"/>
    </source>
</evidence>
<keyword evidence="1" id="KW-1133">Transmembrane helix</keyword>
<dbReference type="Pfam" id="PF10754">
    <property type="entry name" value="DUF2569"/>
    <property type="match status" value="1"/>
</dbReference>
<dbReference type="OrthoDB" id="9155572at2"/>
<dbReference type="InterPro" id="IPR019690">
    <property type="entry name" value="DUF2569"/>
</dbReference>
<dbReference type="EMBL" id="FRFG01000072">
    <property type="protein sequence ID" value="SHO58633.1"/>
    <property type="molecule type" value="Genomic_DNA"/>
</dbReference>
<gene>
    <name evidence="2" type="ORF">VQ7734_04405</name>
</gene>
<evidence type="ECO:0000313" key="3">
    <source>
        <dbReference type="Proteomes" id="UP000184600"/>
    </source>
</evidence>
<dbReference type="STRING" id="1117707.VQ7734_04405"/>
<dbReference type="Proteomes" id="UP000184600">
    <property type="component" value="Unassembled WGS sequence"/>
</dbReference>
<reference evidence="3" key="1">
    <citation type="submission" date="2016-12" db="EMBL/GenBank/DDBJ databases">
        <authorList>
            <person name="Rodrigo-Torres L."/>
            <person name="Arahal R.D."/>
            <person name="Lucena T."/>
        </authorList>
    </citation>
    <scope>NUCLEOTIDE SEQUENCE [LARGE SCALE GENOMIC DNA]</scope>
</reference>
<protein>
    <submittedName>
        <fullName evidence="2">Uncharacterized protein</fullName>
    </submittedName>
</protein>
<keyword evidence="1" id="KW-0472">Membrane</keyword>
<feature type="transmembrane region" description="Helical" evidence="1">
    <location>
        <begin position="163"/>
        <end position="183"/>
    </location>
</feature>
<name>A0A1M7Z190_9VIBR</name>
<keyword evidence="1" id="KW-0812">Transmembrane</keyword>